<reference evidence="1 2" key="1">
    <citation type="journal article" date="2016" name="Mol. Biol. Evol.">
        <title>Comparative Genomics of Early-Diverging Mushroom-Forming Fungi Provides Insights into the Origins of Lignocellulose Decay Capabilities.</title>
        <authorList>
            <person name="Nagy L.G."/>
            <person name="Riley R."/>
            <person name="Tritt A."/>
            <person name="Adam C."/>
            <person name="Daum C."/>
            <person name="Floudas D."/>
            <person name="Sun H."/>
            <person name="Yadav J.S."/>
            <person name="Pangilinan J."/>
            <person name="Larsson K.H."/>
            <person name="Matsuura K."/>
            <person name="Barry K."/>
            <person name="Labutti K."/>
            <person name="Kuo R."/>
            <person name="Ohm R.A."/>
            <person name="Bhattacharya S.S."/>
            <person name="Shirouzu T."/>
            <person name="Yoshinaga Y."/>
            <person name="Martin F.M."/>
            <person name="Grigoriev I.V."/>
            <person name="Hibbett D.S."/>
        </authorList>
    </citation>
    <scope>NUCLEOTIDE SEQUENCE [LARGE SCALE GENOMIC DNA]</scope>
    <source>
        <strain evidence="1 2">HHB14362 ss-1</strain>
    </source>
</reference>
<gene>
    <name evidence="1" type="ORF">NEOLEDRAFT_1132856</name>
</gene>
<dbReference type="EMBL" id="KV425569">
    <property type="protein sequence ID" value="KZT25864.1"/>
    <property type="molecule type" value="Genomic_DNA"/>
</dbReference>
<dbReference type="Proteomes" id="UP000076761">
    <property type="component" value="Unassembled WGS sequence"/>
</dbReference>
<protein>
    <submittedName>
        <fullName evidence="1">Uncharacterized protein</fullName>
    </submittedName>
</protein>
<evidence type="ECO:0000313" key="1">
    <source>
        <dbReference type="EMBL" id="KZT25864.1"/>
    </source>
</evidence>
<proteinExistence type="predicted"/>
<name>A0A165SYL4_9AGAM</name>
<organism evidence="1 2">
    <name type="scientific">Neolentinus lepideus HHB14362 ss-1</name>
    <dbReference type="NCBI Taxonomy" id="1314782"/>
    <lineage>
        <taxon>Eukaryota</taxon>
        <taxon>Fungi</taxon>
        <taxon>Dikarya</taxon>
        <taxon>Basidiomycota</taxon>
        <taxon>Agaricomycotina</taxon>
        <taxon>Agaricomycetes</taxon>
        <taxon>Gloeophyllales</taxon>
        <taxon>Gloeophyllaceae</taxon>
        <taxon>Neolentinus</taxon>
    </lineage>
</organism>
<accession>A0A165SYL4</accession>
<evidence type="ECO:0000313" key="2">
    <source>
        <dbReference type="Proteomes" id="UP000076761"/>
    </source>
</evidence>
<dbReference type="InParanoid" id="A0A165SYL4"/>
<sequence>MLPPLLSLSLFCEDFTPRLFREVSLDCFGDDCILTRPVNGDMWHGQNGFDDLHQWLLAHKHLPLHSPIRKKSKVLLILSAMSLSEGLSQATWSSVDEWSEYVMGIQSKKLGTLDCRRYLLLSLGLTSSTEFHTRCGARRPLSCDFWSCHPGKGTVKVFGSRFMVDARACFSGLHLKQFLVTVPLLQCHLIDYPSCHLFQGFRSSLTRDASDLE</sequence>
<dbReference type="AlphaFoldDB" id="A0A165SYL4"/>
<keyword evidence="2" id="KW-1185">Reference proteome</keyword>